<dbReference type="PROSITE" id="PS51379">
    <property type="entry name" value="4FE4S_FER_2"/>
    <property type="match status" value="1"/>
</dbReference>
<keyword evidence="3 8" id="KW-0479">Metal-binding</keyword>
<evidence type="ECO:0000313" key="11">
    <source>
        <dbReference type="Proteomes" id="UP001336020"/>
    </source>
</evidence>
<comment type="function">
    <text evidence="8">Ferredoxins are iron-sulfur proteins that transfer electrons in a wide variety of metabolic reactions.</text>
</comment>
<dbReference type="EMBL" id="JAUTXY010000002">
    <property type="protein sequence ID" value="MEE2057319.1"/>
    <property type="molecule type" value="Genomic_DNA"/>
</dbReference>
<keyword evidence="4 8" id="KW-0249">Electron transport</keyword>
<dbReference type="RefSeq" id="WP_330132565.1">
    <property type="nucleotide sequence ID" value="NZ_JAUTXY010000002.1"/>
</dbReference>
<evidence type="ECO:0000256" key="8">
    <source>
        <dbReference type="RuleBase" id="RU368020"/>
    </source>
</evidence>
<keyword evidence="11" id="KW-1185">Reference proteome</keyword>
<accession>A0ABU7L713</accession>
<evidence type="ECO:0000256" key="7">
    <source>
        <dbReference type="ARBA" id="ARBA00023291"/>
    </source>
</evidence>
<dbReference type="SUPFAM" id="SSF54862">
    <property type="entry name" value="4Fe-4S ferredoxins"/>
    <property type="match status" value="1"/>
</dbReference>
<reference evidence="10 11" key="1">
    <citation type="submission" date="2023-07" db="EMBL/GenBank/DDBJ databases">
        <authorList>
            <person name="Girao M."/>
            <person name="Carvalho M.F."/>
        </authorList>
    </citation>
    <scope>NUCLEOTIDE SEQUENCE [LARGE SCALE GENOMIC DNA]</scope>
    <source>
        <strain evidence="10 11">YIM65754</strain>
    </source>
</reference>
<keyword evidence="7" id="KW-0003">3Fe-4S</keyword>
<organism evidence="10 11">
    <name type="scientific">Rhodococcus artemisiae</name>
    <dbReference type="NCBI Taxonomy" id="714159"/>
    <lineage>
        <taxon>Bacteria</taxon>
        <taxon>Bacillati</taxon>
        <taxon>Actinomycetota</taxon>
        <taxon>Actinomycetes</taxon>
        <taxon>Mycobacteriales</taxon>
        <taxon>Nocardiaceae</taxon>
        <taxon>Rhodococcus</taxon>
    </lineage>
</organism>
<dbReference type="Proteomes" id="UP001336020">
    <property type="component" value="Unassembled WGS sequence"/>
</dbReference>
<keyword evidence="5 8" id="KW-0408">Iron</keyword>
<name>A0ABU7L713_9NOCA</name>
<sequence length="64" mass="7033">MKVEIIEERCVSAGQCAAIAPEVFDQRDEDGVVVLMDPRPSEEHWDSVRQAATSCPAVAIAFEE</sequence>
<proteinExistence type="predicted"/>
<evidence type="ECO:0000256" key="6">
    <source>
        <dbReference type="ARBA" id="ARBA00023014"/>
    </source>
</evidence>
<evidence type="ECO:0000256" key="4">
    <source>
        <dbReference type="ARBA" id="ARBA00022982"/>
    </source>
</evidence>
<dbReference type="InterPro" id="IPR001080">
    <property type="entry name" value="3Fe4S_ferredoxin"/>
</dbReference>
<evidence type="ECO:0000256" key="2">
    <source>
        <dbReference type="ARBA" id="ARBA00022448"/>
    </source>
</evidence>
<feature type="domain" description="4Fe-4S ferredoxin-type" evidence="9">
    <location>
        <begin position="1"/>
        <end position="29"/>
    </location>
</feature>
<evidence type="ECO:0000256" key="3">
    <source>
        <dbReference type="ARBA" id="ARBA00022723"/>
    </source>
</evidence>
<evidence type="ECO:0000313" key="10">
    <source>
        <dbReference type="EMBL" id="MEE2057319.1"/>
    </source>
</evidence>
<evidence type="ECO:0000256" key="1">
    <source>
        <dbReference type="ARBA" id="ARBA00001927"/>
    </source>
</evidence>
<protein>
    <recommendedName>
        <fullName evidence="8">Ferredoxin</fullName>
    </recommendedName>
</protein>
<gene>
    <name evidence="10" type="ORF">Q7514_07235</name>
</gene>
<dbReference type="PRINTS" id="PR00352">
    <property type="entry name" value="3FE4SFRDOXIN"/>
</dbReference>
<dbReference type="InterPro" id="IPR051269">
    <property type="entry name" value="Fe-S_cluster_ET"/>
</dbReference>
<evidence type="ECO:0000256" key="5">
    <source>
        <dbReference type="ARBA" id="ARBA00023004"/>
    </source>
</evidence>
<dbReference type="Pfam" id="PF13370">
    <property type="entry name" value="Fer4_13"/>
    <property type="match status" value="1"/>
</dbReference>
<dbReference type="InterPro" id="IPR017896">
    <property type="entry name" value="4Fe4S_Fe-S-bd"/>
</dbReference>
<keyword evidence="6 8" id="KW-0411">Iron-sulfur</keyword>
<dbReference type="PANTHER" id="PTHR36923:SF3">
    <property type="entry name" value="FERREDOXIN"/>
    <property type="match status" value="1"/>
</dbReference>
<comment type="cofactor">
    <cofactor evidence="1">
        <name>[3Fe-4S] cluster</name>
        <dbReference type="ChEBI" id="CHEBI:21137"/>
    </cofactor>
</comment>
<keyword evidence="2 8" id="KW-0813">Transport</keyword>
<dbReference type="PANTHER" id="PTHR36923">
    <property type="entry name" value="FERREDOXIN"/>
    <property type="match status" value="1"/>
</dbReference>
<evidence type="ECO:0000259" key="9">
    <source>
        <dbReference type="PROSITE" id="PS51379"/>
    </source>
</evidence>
<comment type="caution">
    <text evidence="10">The sequence shown here is derived from an EMBL/GenBank/DDBJ whole genome shotgun (WGS) entry which is preliminary data.</text>
</comment>
<dbReference type="Gene3D" id="3.30.70.20">
    <property type="match status" value="1"/>
</dbReference>